<feature type="domain" description="Aminotransferase class I/classII large" evidence="5">
    <location>
        <begin position="69"/>
        <end position="400"/>
    </location>
</feature>
<keyword evidence="7" id="KW-1185">Reference proteome</keyword>
<keyword evidence="2 6" id="KW-0032">Aminotransferase</keyword>
<reference evidence="6 7" key="1">
    <citation type="submission" date="2024-03" db="EMBL/GenBank/DDBJ databases">
        <title>YIM 134122 draft genome.</title>
        <authorList>
            <person name="Zuo S."/>
            <person name="Xiong L."/>
        </authorList>
    </citation>
    <scope>NUCLEOTIDE SEQUENCE [LARGE SCALE GENOMIC DNA]</scope>
    <source>
        <strain evidence="6 7">YIM 134122</strain>
    </source>
</reference>
<dbReference type="CDD" id="cd00609">
    <property type="entry name" value="AAT_like"/>
    <property type="match status" value="1"/>
</dbReference>
<dbReference type="RefSeq" id="WP_342113622.1">
    <property type="nucleotide sequence ID" value="NZ_JBCAUN010000002.1"/>
</dbReference>
<dbReference type="GO" id="GO:0008483">
    <property type="term" value="F:transaminase activity"/>
    <property type="evidence" value="ECO:0007669"/>
    <property type="project" value="UniProtKB-KW"/>
</dbReference>
<keyword evidence="3" id="KW-0808">Transferase</keyword>
<evidence type="ECO:0000313" key="6">
    <source>
        <dbReference type="EMBL" id="MEN1946889.1"/>
    </source>
</evidence>
<organism evidence="6 7">
    <name type="scientific">Leifsonia stereocauli</name>
    <dbReference type="NCBI Taxonomy" id="3134136"/>
    <lineage>
        <taxon>Bacteria</taxon>
        <taxon>Bacillati</taxon>
        <taxon>Actinomycetota</taxon>
        <taxon>Actinomycetes</taxon>
        <taxon>Micrococcales</taxon>
        <taxon>Microbacteriaceae</taxon>
        <taxon>Leifsonia</taxon>
    </lineage>
</organism>
<sequence length="437" mass="48117">MNDRAQSGNNLDPWFHHYAERAAGLRASEVRALFAVASRPEVVSLAGGMPFVSALPSDLIQGAMDDVMRTEGPVALQYGSGQGVPKLREQILEVMALEGIRANADDVVVTTGSQHALELVSKLFLDPGDVVVSEGPSYVTAMVIFRSYQADIDHVPMDEHGLIPEALREHIARLKAAGRTIKFLYTIPSFHNPAGVTLSWERRVEILQIARDNDILVLEDNPYGLLYFDQPAPDAMRSVEEDGVIYLGTFSKTLAPGFRTGWALAPHAIREKLVLANEAAVLSPSSFSQLVISKYLETADWKGQIDTFRGVYRERKEAMLSALGEYLPELTWTNPNGGFYVWLTLPEPLDSKAMLPRAVKELVAYTPGTAFYGDGGGHQNIRLSFCYPTPEQIRLGIRRLSNVLRGELELLDTFAGTGSLTSVRNSTRFSLPPTDLN</sequence>
<comment type="caution">
    <text evidence="6">The sequence shown here is derived from an EMBL/GenBank/DDBJ whole genome shotgun (WGS) entry which is preliminary data.</text>
</comment>
<dbReference type="Gene3D" id="3.40.640.10">
    <property type="entry name" value="Type I PLP-dependent aspartate aminotransferase-like (Major domain)"/>
    <property type="match status" value="1"/>
</dbReference>
<keyword evidence="4" id="KW-0663">Pyridoxal phosphate</keyword>
<evidence type="ECO:0000256" key="1">
    <source>
        <dbReference type="ARBA" id="ARBA00001933"/>
    </source>
</evidence>
<dbReference type="PANTHER" id="PTHR42790:SF19">
    <property type="entry name" value="KYNURENINE_ALPHA-AMINOADIPATE AMINOTRANSFERASE, MITOCHONDRIAL"/>
    <property type="match status" value="1"/>
</dbReference>
<dbReference type="InterPro" id="IPR050859">
    <property type="entry name" value="Class-I_PLP-dep_aminotransf"/>
</dbReference>
<dbReference type="InterPro" id="IPR015421">
    <property type="entry name" value="PyrdxlP-dep_Trfase_major"/>
</dbReference>
<dbReference type="InterPro" id="IPR004839">
    <property type="entry name" value="Aminotransferase_I/II_large"/>
</dbReference>
<name>A0ABU9W4G0_9MICO</name>
<dbReference type="Gene3D" id="3.90.1150.10">
    <property type="entry name" value="Aspartate Aminotransferase, domain 1"/>
    <property type="match status" value="1"/>
</dbReference>
<evidence type="ECO:0000259" key="5">
    <source>
        <dbReference type="Pfam" id="PF00155"/>
    </source>
</evidence>
<dbReference type="Pfam" id="PF00155">
    <property type="entry name" value="Aminotran_1_2"/>
    <property type="match status" value="1"/>
</dbReference>
<dbReference type="InterPro" id="IPR015424">
    <property type="entry name" value="PyrdxlP-dep_Trfase"/>
</dbReference>
<dbReference type="SUPFAM" id="SSF53383">
    <property type="entry name" value="PLP-dependent transferases"/>
    <property type="match status" value="1"/>
</dbReference>
<dbReference type="PANTHER" id="PTHR42790">
    <property type="entry name" value="AMINOTRANSFERASE"/>
    <property type="match status" value="1"/>
</dbReference>
<evidence type="ECO:0000256" key="3">
    <source>
        <dbReference type="ARBA" id="ARBA00022679"/>
    </source>
</evidence>
<evidence type="ECO:0000256" key="4">
    <source>
        <dbReference type="ARBA" id="ARBA00022898"/>
    </source>
</evidence>
<comment type="cofactor">
    <cofactor evidence="1">
        <name>pyridoxal 5'-phosphate</name>
        <dbReference type="ChEBI" id="CHEBI:597326"/>
    </cofactor>
</comment>
<dbReference type="Proteomes" id="UP001425155">
    <property type="component" value="Unassembled WGS sequence"/>
</dbReference>
<dbReference type="InterPro" id="IPR015422">
    <property type="entry name" value="PyrdxlP-dep_Trfase_small"/>
</dbReference>
<proteinExistence type="predicted"/>
<gene>
    <name evidence="6" type="ORF">WJX64_10045</name>
</gene>
<protein>
    <submittedName>
        <fullName evidence="6">PLP-dependent aminotransferase family protein</fullName>
    </submittedName>
</protein>
<evidence type="ECO:0000313" key="7">
    <source>
        <dbReference type="Proteomes" id="UP001425155"/>
    </source>
</evidence>
<dbReference type="EMBL" id="JBCLVG010000002">
    <property type="protein sequence ID" value="MEN1946889.1"/>
    <property type="molecule type" value="Genomic_DNA"/>
</dbReference>
<accession>A0ABU9W4G0</accession>
<evidence type="ECO:0000256" key="2">
    <source>
        <dbReference type="ARBA" id="ARBA00022576"/>
    </source>
</evidence>